<proteinExistence type="predicted"/>
<accession>Q2F9V2</accession>
<reference evidence="2" key="1">
    <citation type="journal article" date="2006" name="BMC Evol. Biol.">
        <title>Recovery and evolutionary analysis of complete integron gene cassette arrays from Vibrio.</title>
        <authorList>
            <person name="Boucher Y."/>
            <person name="Nesbo C.L."/>
            <person name="Joss M.J."/>
            <person name="Robinson A."/>
            <person name="Mabbutt B.C."/>
            <person name="Gillings M.R."/>
            <person name="Doolittle W.F."/>
            <person name="Stokes H.W."/>
        </authorList>
    </citation>
    <scope>NUCLEOTIDE SEQUENCE</scope>
    <source>
        <strain evidence="2">DAT722</strain>
    </source>
</reference>
<evidence type="ECO:0000256" key="1">
    <source>
        <dbReference type="SAM" id="MobiDB-lite"/>
    </source>
</evidence>
<dbReference type="AlphaFoldDB" id="Q2F9V2"/>
<feature type="compositionally biased region" description="Polar residues" evidence="1">
    <location>
        <begin position="1"/>
        <end position="12"/>
    </location>
</feature>
<evidence type="ECO:0000313" key="2">
    <source>
        <dbReference type="EMBL" id="ABA55919.1"/>
    </source>
</evidence>
<sequence>MHLSQAQSQSGYSMKPLRKNSAAENGRTTPKSAFGKPISQCELSTKSLKPRGTYTPEKTSFQRVNRLLYQQTHRAGLQPKTDSRLPCSVSIKEQNNR</sequence>
<organism evidence="2">
    <name type="scientific">Vibrio sp. DAT722</name>
    <dbReference type="NCBI Taxonomy" id="344879"/>
    <lineage>
        <taxon>Bacteria</taxon>
        <taxon>Pseudomonadati</taxon>
        <taxon>Pseudomonadota</taxon>
        <taxon>Gammaproteobacteria</taxon>
        <taxon>Vibrionales</taxon>
        <taxon>Vibrionaceae</taxon>
        <taxon>Vibrio</taxon>
    </lineage>
</organism>
<name>Q2F9V2_9VIBR</name>
<feature type="region of interest" description="Disordered" evidence="1">
    <location>
        <begin position="73"/>
        <end position="97"/>
    </location>
</feature>
<feature type="compositionally biased region" description="Polar residues" evidence="1">
    <location>
        <begin position="22"/>
        <end position="31"/>
    </location>
</feature>
<dbReference type="EMBL" id="DQ139261">
    <property type="protein sequence ID" value="ABA55919.1"/>
    <property type="molecule type" value="Genomic_DNA"/>
</dbReference>
<feature type="region of interest" description="Disordered" evidence="1">
    <location>
        <begin position="1"/>
        <end position="59"/>
    </location>
</feature>
<protein>
    <submittedName>
        <fullName evidence="2">Uncharacterized protein</fullName>
    </submittedName>
</protein>